<proteinExistence type="predicted"/>
<dbReference type="EMBL" id="KV417280">
    <property type="protein sequence ID" value="KZO97368.1"/>
    <property type="molecule type" value="Genomic_DNA"/>
</dbReference>
<dbReference type="SUPFAM" id="SSF54236">
    <property type="entry name" value="Ubiquitin-like"/>
    <property type="match status" value="1"/>
</dbReference>
<dbReference type="STRING" id="1330018.A0A167N5J2"/>
<sequence>MARSAQRRRPDSDDKNDEVANSEEDRSQETASRDSAQRSAASQRVPSPQAAPPPAASQGTQKVQIIVKFDDEQQMRVNISRSVPFSKVFYAVETRFRKQSGTVRYHYDGERVNPEDTPTSLELEDGAVIEASLFQIGGA</sequence>
<feature type="compositionally biased region" description="Basic and acidic residues" evidence="1">
    <location>
        <begin position="23"/>
        <end position="36"/>
    </location>
</feature>
<dbReference type="CDD" id="cd01763">
    <property type="entry name" value="Ubl_SUMO_like"/>
    <property type="match status" value="1"/>
</dbReference>
<evidence type="ECO:0000259" key="2">
    <source>
        <dbReference type="PROSITE" id="PS50053"/>
    </source>
</evidence>
<dbReference type="Pfam" id="PF11976">
    <property type="entry name" value="Rad60-SLD"/>
    <property type="match status" value="1"/>
</dbReference>
<keyword evidence="4" id="KW-1185">Reference proteome</keyword>
<dbReference type="InterPro" id="IPR000626">
    <property type="entry name" value="Ubiquitin-like_dom"/>
</dbReference>
<gene>
    <name evidence="3" type="ORF">CALVIDRAFT_597668</name>
</gene>
<feature type="region of interest" description="Disordered" evidence="1">
    <location>
        <begin position="1"/>
        <end position="62"/>
    </location>
</feature>
<evidence type="ECO:0000256" key="1">
    <source>
        <dbReference type="SAM" id="MobiDB-lite"/>
    </source>
</evidence>
<dbReference type="InterPro" id="IPR029071">
    <property type="entry name" value="Ubiquitin-like_domsf"/>
</dbReference>
<dbReference type="Proteomes" id="UP000076738">
    <property type="component" value="Unassembled WGS sequence"/>
</dbReference>
<dbReference type="AlphaFoldDB" id="A0A167N5J2"/>
<dbReference type="InterPro" id="IPR022617">
    <property type="entry name" value="Rad60/SUMO-like_dom"/>
</dbReference>
<protein>
    <recommendedName>
        <fullName evidence="2">Ubiquitin-like domain-containing protein</fullName>
    </recommendedName>
</protein>
<evidence type="ECO:0000313" key="3">
    <source>
        <dbReference type="EMBL" id="KZO97368.1"/>
    </source>
</evidence>
<feature type="compositionally biased region" description="Low complexity" evidence="1">
    <location>
        <begin position="37"/>
        <end position="48"/>
    </location>
</feature>
<dbReference type="PANTHER" id="PTHR10562">
    <property type="entry name" value="SMALL UBIQUITIN-RELATED MODIFIER"/>
    <property type="match status" value="1"/>
</dbReference>
<reference evidence="3 4" key="1">
    <citation type="journal article" date="2016" name="Mol. Biol. Evol.">
        <title>Comparative Genomics of Early-Diverging Mushroom-Forming Fungi Provides Insights into the Origins of Lignocellulose Decay Capabilities.</title>
        <authorList>
            <person name="Nagy L.G."/>
            <person name="Riley R."/>
            <person name="Tritt A."/>
            <person name="Adam C."/>
            <person name="Daum C."/>
            <person name="Floudas D."/>
            <person name="Sun H."/>
            <person name="Yadav J.S."/>
            <person name="Pangilinan J."/>
            <person name="Larsson K.H."/>
            <person name="Matsuura K."/>
            <person name="Barry K."/>
            <person name="Labutti K."/>
            <person name="Kuo R."/>
            <person name="Ohm R.A."/>
            <person name="Bhattacharya S.S."/>
            <person name="Shirouzu T."/>
            <person name="Yoshinaga Y."/>
            <person name="Martin F.M."/>
            <person name="Grigoriev I.V."/>
            <person name="Hibbett D.S."/>
        </authorList>
    </citation>
    <scope>NUCLEOTIDE SEQUENCE [LARGE SCALE GENOMIC DNA]</scope>
    <source>
        <strain evidence="3 4">TUFC12733</strain>
    </source>
</reference>
<dbReference type="Gene3D" id="3.10.20.90">
    <property type="entry name" value="Phosphatidylinositol 3-kinase Catalytic Subunit, Chain A, domain 1"/>
    <property type="match status" value="1"/>
</dbReference>
<evidence type="ECO:0000313" key="4">
    <source>
        <dbReference type="Proteomes" id="UP000076738"/>
    </source>
</evidence>
<dbReference type="OrthoDB" id="442921at2759"/>
<accession>A0A167N5J2</accession>
<feature type="domain" description="Ubiquitin-like" evidence="2">
    <location>
        <begin position="63"/>
        <end position="138"/>
    </location>
</feature>
<name>A0A167N5J2_CALVF</name>
<organism evidence="3 4">
    <name type="scientific">Calocera viscosa (strain TUFC12733)</name>
    <dbReference type="NCBI Taxonomy" id="1330018"/>
    <lineage>
        <taxon>Eukaryota</taxon>
        <taxon>Fungi</taxon>
        <taxon>Dikarya</taxon>
        <taxon>Basidiomycota</taxon>
        <taxon>Agaricomycotina</taxon>
        <taxon>Dacrymycetes</taxon>
        <taxon>Dacrymycetales</taxon>
        <taxon>Dacrymycetaceae</taxon>
        <taxon>Calocera</taxon>
    </lineage>
</organism>
<dbReference type="PROSITE" id="PS50053">
    <property type="entry name" value="UBIQUITIN_2"/>
    <property type="match status" value="1"/>
</dbReference>